<accession>A0ABU6ITA5</accession>
<comment type="caution">
    <text evidence="1">The sequence shown here is derived from an EMBL/GenBank/DDBJ whole genome shotgun (WGS) entry which is preliminary data.</text>
</comment>
<protein>
    <recommendedName>
        <fullName evidence="3">DNA binding HTH domain-containing protein</fullName>
    </recommendedName>
</protein>
<keyword evidence="2" id="KW-1185">Reference proteome</keyword>
<sequence length="93" mass="10713">MLENLNTYIEESKFKKEHIIKELGVSRATFYNKLKKNSFSVSEMVKLSALLFPEDVKAMEIKQALERSREDSAAGRVLEHKSVIADARKRVSR</sequence>
<evidence type="ECO:0008006" key="3">
    <source>
        <dbReference type="Google" id="ProtNLM"/>
    </source>
</evidence>
<organism evidence="1 2">
    <name type="scientific">Flagellimonas halotolerans</name>
    <dbReference type="NCBI Taxonomy" id="3112164"/>
    <lineage>
        <taxon>Bacteria</taxon>
        <taxon>Pseudomonadati</taxon>
        <taxon>Bacteroidota</taxon>
        <taxon>Flavobacteriia</taxon>
        <taxon>Flavobacteriales</taxon>
        <taxon>Flavobacteriaceae</taxon>
        <taxon>Flagellimonas</taxon>
    </lineage>
</organism>
<dbReference type="Gene3D" id="1.10.260.40">
    <property type="entry name" value="lambda repressor-like DNA-binding domains"/>
    <property type="match status" value="1"/>
</dbReference>
<evidence type="ECO:0000313" key="1">
    <source>
        <dbReference type="EMBL" id="MEC4266354.1"/>
    </source>
</evidence>
<name>A0ABU6ITA5_9FLAO</name>
<gene>
    <name evidence="1" type="ORF">VOP03_13435</name>
</gene>
<evidence type="ECO:0000313" key="2">
    <source>
        <dbReference type="Proteomes" id="UP001355298"/>
    </source>
</evidence>
<dbReference type="Proteomes" id="UP001355298">
    <property type="component" value="Unassembled WGS sequence"/>
</dbReference>
<dbReference type="EMBL" id="JAYMGW010000013">
    <property type="protein sequence ID" value="MEC4266354.1"/>
    <property type="molecule type" value="Genomic_DNA"/>
</dbReference>
<proteinExistence type="predicted"/>
<dbReference type="InterPro" id="IPR010982">
    <property type="entry name" value="Lambda_DNA-bd_dom_sf"/>
</dbReference>
<reference evidence="1 2" key="1">
    <citation type="submission" date="2024-01" db="EMBL/GenBank/DDBJ databases">
        <title>The strains designed SYSU M86414 and SYSU M84420 isolated from the marine sediment in San Sha City (Hainan Province, China).</title>
        <authorList>
            <person name="Guo D."/>
        </authorList>
    </citation>
    <scope>NUCLEOTIDE SEQUENCE [LARGE SCALE GENOMIC DNA]</scope>
    <source>
        <strain evidence="1 2">SYSU M84420</strain>
    </source>
</reference>